<evidence type="ECO:0000313" key="6">
    <source>
        <dbReference type="EMBL" id="OIW24939.1"/>
    </source>
</evidence>
<dbReference type="InterPro" id="IPR036770">
    <property type="entry name" value="Ankyrin_rpt-contain_sf"/>
</dbReference>
<dbReference type="SUPFAM" id="SSF48403">
    <property type="entry name" value="Ankyrin repeat"/>
    <property type="match status" value="1"/>
</dbReference>
<organism evidence="6 7">
    <name type="scientific">Coniochaeta ligniaria NRRL 30616</name>
    <dbReference type="NCBI Taxonomy" id="1408157"/>
    <lineage>
        <taxon>Eukaryota</taxon>
        <taxon>Fungi</taxon>
        <taxon>Dikarya</taxon>
        <taxon>Ascomycota</taxon>
        <taxon>Pezizomycotina</taxon>
        <taxon>Sordariomycetes</taxon>
        <taxon>Sordariomycetidae</taxon>
        <taxon>Coniochaetales</taxon>
        <taxon>Coniochaetaceae</taxon>
        <taxon>Coniochaeta</taxon>
    </lineage>
</organism>
<dbReference type="SMART" id="SM00248">
    <property type="entry name" value="ANK"/>
    <property type="match status" value="5"/>
</dbReference>
<evidence type="ECO:0000256" key="1">
    <source>
        <dbReference type="ARBA" id="ARBA00022737"/>
    </source>
</evidence>
<keyword evidence="7" id="KW-1185">Reference proteome</keyword>
<dbReference type="Pfam" id="PF12796">
    <property type="entry name" value="Ank_2"/>
    <property type="match status" value="1"/>
</dbReference>
<evidence type="ECO:0000256" key="2">
    <source>
        <dbReference type="ARBA" id="ARBA00023043"/>
    </source>
</evidence>
<accession>A0A1J7ICB7</accession>
<dbReference type="InterPro" id="IPR002110">
    <property type="entry name" value="Ankyrin_rpt"/>
</dbReference>
<keyword evidence="2 3" id="KW-0040">ANK repeat</keyword>
<feature type="repeat" description="ANK" evidence="3">
    <location>
        <begin position="580"/>
        <end position="618"/>
    </location>
</feature>
<dbReference type="InterPro" id="IPR051165">
    <property type="entry name" value="Multifunctional_ANK_Repeat"/>
</dbReference>
<dbReference type="PANTHER" id="PTHR24123">
    <property type="entry name" value="ANKYRIN REPEAT-CONTAINING"/>
    <property type="match status" value="1"/>
</dbReference>
<dbReference type="OrthoDB" id="539213at2759"/>
<gene>
    <name evidence="6" type="ORF">CONLIGDRAFT_684836</name>
</gene>
<protein>
    <submittedName>
        <fullName evidence="6">Ankyrin</fullName>
    </submittedName>
</protein>
<evidence type="ECO:0000313" key="7">
    <source>
        <dbReference type="Proteomes" id="UP000182658"/>
    </source>
</evidence>
<dbReference type="Gene3D" id="1.25.40.20">
    <property type="entry name" value="Ankyrin repeat-containing domain"/>
    <property type="match status" value="1"/>
</dbReference>
<keyword evidence="1" id="KW-0677">Repeat</keyword>
<dbReference type="InterPro" id="IPR031348">
    <property type="entry name" value="PigL_N"/>
</dbReference>
<dbReference type="EMBL" id="KV875102">
    <property type="protein sequence ID" value="OIW24939.1"/>
    <property type="molecule type" value="Genomic_DNA"/>
</dbReference>
<evidence type="ECO:0000259" key="5">
    <source>
        <dbReference type="Pfam" id="PF17111"/>
    </source>
</evidence>
<dbReference type="Pfam" id="PF17111">
    <property type="entry name" value="PigL_N"/>
    <property type="match status" value="1"/>
</dbReference>
<feature type="region of interest" description="Disordered" evidence="4">
    <location>
        <begin position="824"/>
        <end position="843"/>
    </location>
</feature>
<dbReference type="AlphaFoldDB" id="A0A1J7ICB7"/>
<reference evidence="6 7" key="1">
    <citation type="submission" date="2016-10" db="EMBL/GenBank/DDBJ databases">
        <title>Draft genome sequence of Coniochaeta ligniaria NRRL30616, a lignocellulolytic fungus for bioabatement of inhibitors in plant biomass hydrolysates.</title>
        <authorList>
            <consortium name="DOE Joint Genome Institute"/>
            <person name="Jimenez D.J."/>
            <person name="Hector R.E."/>
            <person name="Riley R."/>
            <person name="Sun H."/>
            <person name="Grigoriev I.V."/>
            <person name="Van Elsas J.D."/>
            <person name="Nichols N.N."/>
        </authorList>
    </citation>
    <scope>NUCLEOTIDE SEQUENCE [LARGE SCALE GENOMIC DNA]</scope>
    <source>
        <strain evidence="6 7">NRRL 30616</strain>
    </source>
</reference>
<dbReference type="PANTHER" id="PTHR24123:SF33">
    <property type="entry name" value="PROTEIN HOS4"/>
    <property type="match status" value="1"/>
</dbReference>
<dbReference type="Proteomes" id="UP000182658">
    <property type="component" value="Unassembled WGS sequence"/>
</dbReference>
<dbReference type="PROSITE" id="PS50088">
    <property type="entry name" value="ANK_REPEAT"/>
    <property type="match status" value="1"/>
</dbReference>
<feature type="domain" description="Azaphilone pigments biosynthesis cluster protein L N-terminal" evidence="5">
    <location>
        <begin position="1"/>
        <end position="155"/>
    </location>
</feature>
<evidence type="ECO:0000256" key="4">
    <source>
        <dbReference type="SAM" id="MobiDB-lite"/>
    </source>
</evidence>
<sequence>MDALSAGAGAVAFITLALQSTKVLYAIISGIRDCPKHVRDLGHDVEQLQSVLGRLSQCQAVLQDDQSLAVLTRRCSDDISLFVCRLQKMQISPTEQRTGKIWKKLRAVVGEKDLEAMRFSIHGHVSSLSLQLSIVQVDMMWENRRYLQELTSAIAQPIELEPADPPAEQPVASMGAGDHSIMSMTGHERRGDSRTAPSRKIGILEGRIRLPQLVSADHHILRSSEARALVSGLEDLLYVALGNLLDQKSSRKPSQAHDVENAHASGTHNDIELELRLISSLITSARQISINTQSRGQPGRQAGAILQQQRKRKRVAIEEGLLMVTSVKRHRLTASEDSSWAHFEVAGEEFLGTVTFFPANPLSSFMVIASVHQEEIRGRTYSETPRLCVNRVLPCDALVFKTVQGGNVEELRALISEGKASLRDRDVNGLSLLHYAVCQPTVCRFLVDGGADVNEIAGKNDRVESLPLLAATTRATTLDRASKEFDAARECMEILLGSGADPTISLKSWDSPFHMACNPKDIDILEIFLSLGDSFAHVELADSRGRTPLLRMCSWYSTFTRHAFTCLINRGANVNAHDDTGATCLHLAIENSKRPLSGEFEALAYLLDQGADVHATTAEGMSVSEVAYTTSSTDVVYKLGSYRGDLWDAVLAGAGHGVAWFRRGWPREEKFTARYTPSHFRELWEGQEHLCPYFNSGDIGEAASLKMSDGATAEETATISSLRSFDASIRQRTDISVTIDSMESVKLNTQDQEEYDQYEGSCVASHSLGDAPPVPLLWDPALAHHLMPNPWHDIIAQDGESMETETESEVSGGLISTAYVADKTSRVESQSVGSKKSKNEDTSDRFWRGIEMENVWSDET</sequence>
<proteinExistence type="predicted"/>
<dbReference type="InParanoid" id="A0A1J7ICB7"/>
<name>A0A1J7ICB7_9PEZI</name>
<evidence type="ECO:0000256" key="3">
    <source>
        <dbReference type="PROSITE-ProRule" id="PRU00023"/>
    </source>
</evidence>
<dbReference type="STRING" id="1408157.A0A1J7ICB7"/>